<dbReference type="Gene3D" id="3.40.50.720">
    <property type="entry name" value="NAD(P)-binding Rossmann-like Domain"/>
    <property type="match status" value="1"/>
</dbReference>
<sequence length="119" mass="13369">MKKTVVIGASTNLDRYSNLVIHRLRAKGYPVVAIGNRTGTIADVDIITEKEPLKDVHTVSLYLGAKRQPEYYDYVVSLNPERVIFNPGTENPEFYDILLKNNIKVDVACSLVLLASNQY</sequence>
<keyword evidence="3" id="KW-1185">Reference proteome</keyword>
<reference evidence="2 3" key="1">
    <citation type="submission" date="2018-02" db="EMBL/GenBank/DDBJ databases">
        <title>Genomic analysis of the strain RR4-38 isolated from a seawater recirculating aquaculture system.</title>
        <authorList>
            <person name="Kim Y.-S."/>
            <person name="Jang Y.H."/>
            <person name="Kim K.-H."/>
        </authorList>
    </citation>
    <scope>NUCLEOTIDE SEQUENCE [LARGE SCALE GENOMIC DNA]</scope>
    <source>
        <strain evidence="2 3">RR4-38</strain>
    </source>
</reference>
<accession>A0A2S0HT42</accession>
<dbReference type="RefSeq" id="WP_105214204.1">
    <property type="nucleotide sequence ID" value="NZ_CP027062.1"/>
</dbReference>
<feature type="domain" description="CoA-binding" evidence="1">
    <location>
        <begin position="2"/>
        <end position="113"/>
    </location>
</feature>
<dbReference type="InterPro" id="IPR003781">
    <property type="entry name" value="CoA-bd"/>
</dbReference>
<dbReference type="Proteomes" id="UP000238442">
    <property type="component" value="Chromosome"/>
</dbReference>
<name>A0A2S0HT42_9FLAO</name>
<proteinExistence type="predicted"/>
<dbReference type="KEGG" id="aue:C5O00_01225"/>
<gene>
    <name evidence="2" type="ORF">C5O00_01225</name>
</gene>
<organism evidence="2 3">
    <name type="scientific">Pukyongia salina</name>
    <dbReference type="NCBI Taxonomy" id="2094025"/>
    <lineage>
        <taxon>Bacteria</taxon>
        <taxon>Pseudomonadati</taxon>
        <taxon>Bacteroidota</taxon>
        <taxon>Flavobacteriia</taxon>
        <taxon>Flavobacteriales</taxon>
        <taxon>Flavobacteriaceae</taxon>
        <taxon>Pukyongia</taxon>
    </lineage>
</organism>
<dbReference type="Pfam" id="PF13380">
    <property type="entry name" value="CoA_binding_2"/>
    <property type="match status" value="1"/>
</dbReference>
<dbReference type="SUPFAM" id="SSF51735">
    <property type="entry name" value="NAD(P)-binding Rossmann-fold domains"/>
    <property type="match status" value="1"/>
</dbReference>
<evidence type="ECO:0000313" key="3">
    <source>
        <dbReference type="Proteomes" id="UP000238442"/>
    </source>
</evidence>
<dbReference type="InterPro" id="IPR036291">
    <property type="entry name" value="NAD(P)-bd_dom_sf"/>
</dbReference>
<evidence type="ECO:0000259" key="1">
    <source>
        <dbReference type="Pfam" id="PF13380"/>
    </source>
</evidence>
<dbReference type="EMBL" id="CP027062">
    <property type="protein sequence ID" value="AVI49861.1"/>
    <property type="molecule type" value="Genomic_DNA"/>
</dbReference>
<dbReference type="OrthoDB" id="708726at2"/>
<protein>
    <submittedName>
        <fullName evidence="2">CoA-binding protein</fullName>
    </submittedName>
</protein>
<dbReference type="AlphaFoldDB" id="A0A2S0HT42"/>
<evidence type="ECO:0000313" key="2">
    <source>
        <dbReference type="EMBL" id="AVI49861.1"/>
    </source>
</evidence>